<keyword evidence="2" id="KW-1185">Reference proteome</keyword>
<organism evidence="1 2">
    <name type="scientific">Phlebia brevispora</name>
    <dbReference type="NCBI Taxonomy" id="194682"/>
    <lineage>
        <taxon>Eukaryota</taxon>
        <taxon>Fungi</taxon>
        <taxon>Dikarya</taxon>
        <taxon>Basidiomycota</taxon>
        <taxon>Agaricomycotina</taxon>
        <taxon>Agaricomycetes</taxon>
        <taxon>Polyporales</taxon>
        <taxon>Meruliaceae</taxon>
        <taxon>Phlebia</taxon>
    </lineage>
</organism>
<proteinExistence type="predicted"/>
<dbReference type="EMBL" id="JANHOG010000655">
    <property type="protein sequence ID" value="KAJ3552485.1"/>
    <property type="molecule type" value="Genomic_DNA"/>
</dbReference>
<dbReference type="Proteomes" id="UP001148662">
    <property type="component" value="Unassembled WGS sequence"/>
</dbReference>
<evidence type="ECO:0000313" key="1">
    <source>
        <dbReference type="EMBL" id="KAJ3552485.1"/>
    </source>
</evidence>
<name>A0ACC1T3I8_9APHY</name>
<comment type="caution">
    <text evidence="1">The sequence shown here is derived from an EMBL/GenBank/DDBJ whole genome shotgun (WGS) entry which is preliminary data.</text>
</comment>
<accession>A0ACC1T3I8</accession>
<sequence>MAVTNRRQHSYNAEGRGSPIISSDYSVHTEGPSSGRGVELEEMQVTLEKSDVPHMLMSPPPEEVLRTTRGKHASDARLSATRSAPDGSFLFNQQQTPHASKRKRVASLAIAGHSDLVLDDPPASSSSMMMDVTPDPKARKHARKHVSFVSGATTPVRSPSKSRKSVSPKKRNLLESPHTSNPRADYIPPSPSAPRRKRHSVAPIPAYEPPPEQFTPPREIIYTPVPSMSKSSKRKSLGRSPVKSSSKKGKLVLQIKKEPPDIDLNEPLPPASPSDDPLLLRGHPRSHKKPKRRSSQMIYARDTPPISSSSPIRAPSNESRLVDMEFSSLNFDTDDDDGPLPAVFNFDVDHGAADDWTDDEPQSDFDHTGEYTGKFKQVLVPTKVDPPSSCTQARQDAWGHPVSPYPRKRQFSPVPESPEAAGYQDDFSENRTVHTPEPESPTLRLTVRSTQAILPSTPGDILIGSPPSDDLPPSSPPRYDLHETSEDAGEWREPPGIPSEDQHVEEIHIEGPLFSINAINVDIGSDLPATECGEPAPFPPDTPYSELVDTPKPPLSQSSVQTAAPSSPEDAMEIVPIQVQTEEMEMDVDTPPERPPESEPHQLLDSQEEWLNDQETPIAQRDYSTPRPILKALPKPTPSLSGIEELVTPGAVFATLEPSSEPGAVPIIEAVSTPAGIGTVLSPGPDFVELESEPAPLIPNIAHADEYFAISPAAEEAPVPFSEAAAGQVVESIQRPSPPQEAFIPAIELSPQETFTPAVEPSLHEPEVAQGNLTPEDAEDLEDTETVTRVPSVYRVPDPCRS</sequence>
<evidence type="ECO:0000313" key="2">
    <source>
        <dbReference type="Proteomes" id="UP001148662"/>
    </source>
</evidence>
<reference evidence="1" key="1">
    <citation type="submission" date="2022-07" db="EMBL/GenBank/DDBJ databases">
        <title>Genome Sequence of Phlebia brevispora.</title>
        <authorList>
            <person name="Buettner E."/>
        </authorList>
    </citation>
    <scope>NUCLEOTIDE SEQUENCE</scope>
    <source>
        <strain evidence="1">MPL23</strain>
    </source>
</reference>
<protein>
    <submittedName>
        <fullName evidence="1">Uncharacterized protein</fullName>
    </submittedName>
</protein>
<gene>
    <name evidence="1" type="ORF">NM688_g4130</name>
</gene>